<dbReference type="GO" id="GO:0030420">
    <property type="term" value="P:establishment of competence for transformation"/>
    <property type="evidence" value="ECO:0007669"/>
    <property type="project" value="InterPro"/>
</dbReference>
<proteinExistence type="predicted"/>
<reference evidence="8" key="1">
    <citation type="submission" date="2016-10" db="EMBL/GenBank/DDBJ databases">
        <title>Sequence of Gallionella enrichment culture.</title>
        <authorList>
            <person name="Poehlein A."/>
            <person name="Muehling M."/>
            <person name="Daniel R."/>
        </authorList>
    </citation>
    <scope>NUCLEOTIDE SEQUENCE</scope>
</reference>
<dbReference type="InterPro" id="IPR025405">
    <property type="entry name" value="DUF4131"/>
</dbReference>
<evidence type="ECO:0000256" key="6">
    <source>
        <dbReference type="SAM" id="Phobius"/>
    </source>
</evidence>
<keyword evidence="4 6" id="KW-1133">Transmembrane helix</keyword>
<evidence type="ECO:0000256" key="2">
    <source>
        <dbReference type="ARBA" id="ARBA00022475"/>
    </source>
</evidence>
<keyword evidence="5 6" id="KW-0472">Membrane</keyword>
<evidence type="ECO:0000256" key="3">
    <source>
        <dbReference type="ARBA" id="ARBA00022692"/>
    </source>
</evidence>
<feature type="transmembrane region" description="Helical" evidence="6">
    <location>
        <begin position="443"/>
        <end position="463"/>
    </location>
</feature>
<dbReference type="PANTHER" id="PTHR30619">
    <property type="entry name" value="DNA INTERNALIZATION/COMPETENCE PROTEIN COMEC/REC2"/>
    <property type="match status" value="1"/>
</dbReference>
<accession>A0A1J5SFL8</accession>
<dbReference type="EMBL" id="MLJW01000039">
    <property type="protein sequence ID" value="OIR07207.1"/>
    <property type="molecule type" value="Genomic_DNA"/>
</dbReference>
<dbReference type="Pfam" id="PF13567">
    <property type="entry name" value="DUF4131"/>
    <property type="match status" value="1"/>
</dbReference>
<organism evidence="8">
    <name type="scientific">mine drainage metagenome</name>
    <dbReference type="NCBI Taxonomy" id="410659"/>
    <lineage>
        <taxon>unclassified sequences</taxon>
        <taxon>metagenomes</taxon>
        <taxon>ecological metagenomes</taxon>
    </lineage>
</organism>
<dbReference type="Pfam" id="PF00753">
    <property type="entry name" value="Lactamase_B"/>
    <property type="match status" value="1"/>
</dbReference>
<dbReference type="InterPro" id="IPR035681">
    <property type="entry name" value="ComA-like_MBL"/>
</dbReference>
<sequence length="782" mass="83837">MGVMRLSIICFALGVVALQQQAELPEPRTLVLLATAAALLRAAGRSRRLTLPLTALLLGYAWAAGIATLRLADALPAALEGRDLHIAGVVSKLPQRVENGTRFDFAVESADAPVPAHISLAWYPGWRREAEEEALPAGAPEVHAGERWRLTVRLKRPHGSLNPDGFDFEAWLLEAGIRATGLVRPAPDNRRLDAFVLTPGNLVESLREAIRGRIFAALPEAPYAGVLVALAVGDQQAIGSGQWQLFARTGITHLMSISGLHVTMLAGLAYLLMSWLWRKSPALMLRLPAQKAAVIGGFFAALGYCLLAGFAVPAQRTLYMLAVVAIALLTNRHTSVSRVLALALLLVLLVDPWAVLAAGFWLSFGAVAVLFYADSGRLGVGHWLGSWARAQWAVTAAMTPALLLLFQQFSLVSPLANAIAIPVVSFVVTPLVLAAAALPQLDFLLLPAHGVISWLMALMNLLADSPWAVWQQPAPPLWTVLAALLGGVWLLAPRGLPGRSLGAVMMLPMLLTAPSRPAPGEALITTLDVGQGLALHVQTARHDLIFDTGPRYSTQADSGNRIILPYLRSRGVTRIDGLIVSHQDNDHAGGAASLLGALPVGWLASSLPAGHALPAAAVRAIRCQDGQRWQWDGVSFVLLHPAADQYQHAVKQSNDLSCVLRVGNAHGSVLATADIENATEAALLLRHRLDLASEVVIVPHHGSRSASSQAFISAVGARAAIFSVGYRNRFHHPNAAVWERYRASGAMLYRTDRDGALSLRLAASGPVIVAEREARRRYWHGR</sequence>
<comment type="caution">
    <text evidence="8">The sequence shown here is derived from an EMBL/GenBank/DDBJ whole genome shotgun (WGS) entry which is preliminary data.</text>
</comment>
<dbReference type="NCBIfam" id="TIGR00360">
    <property type="entry name" value="ComEC_N-term"/>
    <property type="match status" value="1"/>
</dbReference>
<evidence type="ECO:0000256" key="5">
    <source>
        <dbReference type="ARBA" id="ARBA00023136"/>
    </source>
</evidence>
<dbReference type="CDD" id="cd07731">
    <property type="entry name" value="ComA-like_MBL-fold"/>
    <property type="match status" value="1"/>
</dbReference>
<feature type="domain" description="Metallo-beta-lactamase" evidence="7">
    <location>
        <begin position="531"/>
        <end position="726"/>
    </location>
</feature>
<feature type="transmembrane region" description="Helical" evidence="6">
    <location>
        <begin position="353"/>
        <end position="372"/>
    </location>
</feature>
<feature type="transmembrane region" description="Helical" evidence="6">
    <location>
        <begin position="251"/>
        <end position="272"/>
    </location>
</feature>
<dbReference type="SUPFAM" id="SSF56281">
    <property type="entry name" value="Metallo-hydrolase/oxidoreductase"/>
    <property type="match status" value="1"/>
</dbReference>
<evidence type="ECO:0000256" key="1">
    <source>
        <dbReference type="ARBA" id="ARBA00004651"/>
    </source>
</evidence>
<dbReference type="InterPro" id="IPR036866">
    <property type="entry name" value="RibonucZ/Hydroxyglut_hydro"/>
</dbReference>
<dbReference type="NCBIfam" id="TIGR00361">
    <property type="entry name" value="ComEC_Rec2"/>
    <property type="match status" value="1"/>
</dbReference>
<dbReference type="InterPro" id="IPR052159">
    <property type="entry name" value="Competence_DNA_uptake"/>
</dbReference>
<dbReference type="GO" id="GO:0005886">
    <property type="term" value="C:plasma membrane"/>
    <property type="evidence" value="ECO:0007669"/>
    <property type="project" value="UniProtKB-SubCell"/>
</dbReference>
<protein>
    <submittedName>
        <fullName evidence="8">ComEC family competence protein</fullName>
    </submittedName>
</protein>
<dbReference type="Gene3D" id="3.60.15.10">
    <property type="entry name" value="Ribonuclease Z/Hydroxyacylglutathione hydrolase-like"/>
    <property type="match status" value="1"/>
</dbReference>
<dbReference type="InterPro" id="IPR004477">
    <property type="entry name" value="ComEC_N"/>
</dbReference>
<keyword evidence="3 6" id="KW-0812">Transmembrane</keyword>
<comment type="subcellular location">
    <subcellularLocation>
        <location evidence="1">Cell membrane</location>
        <topology evidence="1">Multi-pass membrane protein</topology>
    </subcellularLocation>
</comment>
<evidence type="ECO:0000256" key="4">
    <source>
        <dbReference type="ARBA" id="ARBA00022989"/>
    </source>
</evidence>
<evidence type="ECO:0000313" key="8">
    <source>
        <dbReference type="EMBL" id="OIR07207.1"/>
    </source>
</evidence>
<feature type="transmembrane region" description="Helical" evidence="6">
    <location>
        <begin position="415"/>
        <end position="436"/>
    </location>
</feature>
<name>A0A1J5SFL8_9ZZZZ</name>
<gene>
    <name evidence="8" type="ORF">GALL_107960</name>
</gene>
<feature type="transmembrane region" description="Helical" evidence="6">
    <location>
        <begin position="292"/>
        <end position="312"/>
    </location>
</feature>
<evidence type="ECO:0000259" key="7">
    <source>
        <dbReference type="SMART" id="SM00849"/>
    </source>
</evidence>
<dbReference type="PANTHER" id="PTHR30619:SF1">
    <property type="entry name" value="RECOMBINATION PROTEIN 2"/>
    <property type="match status" value="1"/>
</dbReference>
<dbReference type="SMART" id="SM00849">
    <property type="entry name" value="Lactamase_B"/>
    <property type="match status" value="1"/>
</dbReference>
<dbReference type="AlphaFoldDB" id="A0A1J5SFL8"/>
<dbReference type="InterPro" id="IPR001279">
    <property type="entry name" value="Metallo-B-lactamas"/>
</dbReference>
<dbReference type="InterPro" id="IPR004797">
    <property type="entry name" value="Competence_ComEC/Rec2"/>
</dbReference>
<feature type="transmembrane region" description="Helical" evidence="6">
    <location>
        <begin position="392"/>
        <end position="409"/>
    </location>
</feature>
<feature type="transmembrane region" description="Helical" evidence="6">
    <location>
        <begin position="475"/>
        <end position="492"/>
    </location>
</feature>
<dbReference type="Pfam" id="PF03772">
    <property type="entry name" value="Competence"/>
    <property type="match status" value="1"/>
</dbReference>
<keyword evidence="2" id="KW-1003">Cell membrane</keyword>